<evidence type="ECO:0000259" key="1">
    <source>
        <dbReference type="Pfam" id="PF15919"/>
    </source>
</evidence>
<protein>
    <submittedName>
        <fullName evidence="2">Uncharacterized protein family UPF0150 domain protein</fullName>
    </submittedName>
</protein>
<dbReference type="Proteomes" id="UP000033423">
    <property type="component" value="Unassembled WGS sequence"/>
</dbReference>
<evidence type="ECO:0000313" key="2">
    <source>
        <dbReference type="EMBL" id="KJU87020.1"/>
    </source>
</evidence>
<evidence type="ECO:0000313" key="3">
    <source>
        <dbReference type="Proteomes" id="UP000033423"/>
    </source>
</evidence>
<accession>A0A0F3GYR1</accession>
<dbReference type="PANTHER" id="PTHR34504:SF2">
    <property type="entry name" value="UPF0150 PROTEIN SSL0259"/>
    <property type="match status" value="1"/>
</dbReference>
<dbReference type="InterPro" id="IPR035069">
    <property type="entry name" value="TTHA1013/TTHA0281-like"/>
</dbReference>
<dbReference type="InterPro" id="IPR031807">
    <property type="entry name" value="HicB-like"/>
</dbReference>
<reference evidence="2 3" key="1">
    <citation type="submission" date="2015-02" db="EMBL/GenBank/DDBJ databases">
        <title>Single-cell genomics of uncultivated deep-branching MTB reveals a conserved set of magnetosome genes.</title>
        <authorList>
            <person name="Kolinko S."/>
            <person name="Richter M."/>
            <person name="Glockner F.O."/>
            <person name="Brachmann A."/>
            <person name="Schuler D."/>
        </authorList>
    </citation>
    <scope>NUCLEOTIDE SEQUENCE [LARGE SCALE GENOMIC DNA]</scope>
    <source>
        <strain evidence="2">TM-1</strain>
    </source>
</reference>
<dbReference type="EMBL" id="LACI01000357">
    <property type="protein sequence ID" value="KJU87020.1"/>
    <property type="molecule type" value="Genomic_DNA"/>
</dbReference>
<dbReference type="PATRIC" id="fig|29290.4.peg.1037"/>
<organism evidence="2 3">
    <name type="scientific">Candidatus Magnetobacterium bavaricum</name>
    <dbReference type="NCBI Taxonomy" id="29290"/>
    <lineage>
        <taxon>Bacteria</taxon>
        <taxon>Pseudomonadati</taxon>
        <taxon>Nitrospirota</taxon>
        <taxon>Thermodesulfovibrionia</taxon>
        <taxon>Thermodesulfovibrionales</taxon>
        <taxon>Candidatus Magnetobacteriaceae</taxon>
        <taxon>Candidatus Magnetobacterium</taxon>
    </lineage>
</organism>
<sequence length="70" mass="7829">MRYLIVIEETQTGFCAYSPDLEGCVAAGVTKEEVEHIMREAIEFHIEGLKQEGYEVPSGHSYAAYCEVTV</sequence>
<proteinExistence type="predicted"/>
<dbReference type="SUPFAM" id="SSF143100">
    <property type="entry name" value="TTHA1013/TTHA0281-like"/>
    <property type="match status" value="1"/>
</dbReference>
<gene>
    <name evidence="2" type="ORF">MBAV_000787</name>
</gene>
<name>A0A0F3GYR1_9BACT</name>
<dbReference type="Gene3D" id="3.30.160.250">
    <property type="match status" value="1"/>
</dbReference>
<dbReference type="InterPro" id="IPR051404">
    <property type="entry name" value="TA_system_antitoxin"/>
</dbReference>
<keyword evidence="3" id="KW-1185">Reference proteome</keyword>
<dbReference type="Pfam" id="PF15919">
    <property type="entry name" value="HicB_lk_antitox"/>
    <property type="match status" value="1"/>
</dbReference>
<comment type="caution">
    <text evidence="2">The sequence shown here is derived from an EMBL/GenBank/DDBJ whole genome shotgun (WGS) entry which is preliminary data.</text>
</comment>
<dbReference type="AlphaFoldDB" id="A0A0F3GYR1"/>
<dbReference type="PANTHER" id="PTHR34504">
    <property type="entry name" value="ANTITOXIN HICB"/>
    <property type="match status" value="1"/>
</dbReference>
<feature type="domain" description="HicB-like antitoxin of toxin-antitoxin system" evidence="1">
    <location>
        <begin position="3"/>
        <end position="63"/>
    </location>
</feature>